<evidence type="ECO:0000313" key="2">
    <source>
        <dbReference type="Proteomes" id="UP001151760"/>
    </source>
</evidence>
<evidence type="ECO:0000313" key="1">
    <source>
        <dbReference type="EMBL" id="GJT18167.1"/>
    </source>
</evidence>
<organism evidence="1 2">
    <name type="scientific">Tanacetum coccineum</name>
    <dbReference type="NCBI Taxonomy" id="301880"/>
    <lineage>
        <taxon>Eukaryota</taxon>
        <taxon>Viridiplantae</taxon>
        <taxon>Streptophyta</taxon>
        <taxon>Embryophyta</taxon>
        <taxon>Tracheophyta</taxon>
        <taxon>Spermatophyta</taxon>
        <taxon>Magnoliopsida</taxon>
        <taxon>eudicotyledons</taxon>
        <taxon>Gunneridae</taxon>
        <taxon>Pentapetalae</taxon>
        <taxon>asterids</taxon>
        <taxon>campanulids</taxon>
        <taxon>Asterales</taxon>
        <taxon>Asteraceae</taxon>
        <taxon>Asteroideae</taxon>
        <taxon>Anthemideae</taxon>
        <taxon>Anthemidinae</taxon>
        <taxon>Tanacetum</taxon>
    </lineage>
</organism>
<dbReference type="EMBL" id="BQNB010013617">
    <property type="protein sequence ID" value="GJT18167.1"/>
    <property type="molecule type" value="Genomic_DNA"/>
</dbReference>
<comment type="caution">
    <text evidence="1">The sequence shown here is derived from an EMBL/GenBank/DDBJ whole genome shotgun (WGS) entry which is preliminary data.</text>
</comment>
<protein>
    <submittedName>
        <fullName evidence="1">Retrotransposon protein, putative, ty1-copia subclass</fullName>
    </submittedName>
</protein>
<dbReference type="SUPFAM" id="SSF57756">
    <property type="entry name" value="Retrovirus zinc finger-like domains"/>
    <property type="match status" value="1"/>
</dbReference>
<keyword evidence="2" id="KW-1185">Reference proteome</keyword>
<sequence>MLQDVKSYLGKCFARKDFREAAYVLGIKIYKDKSRRLIGLCHSTYIEKILKVFHMENSKHRSIPIQDKPKLCKSQYASTPVEVKRMQRVPYASVVGSIIIQGNPYWTAIKNILKYLHNIKDMVLVYKGDIKRELRVACYIDARYMKDVDDTKSHSGYIRKFIHGLGVIPINEVPMMMYYDIIKAITITNEPGITKADPFTKALPFNKHSKHTINIGKTKLAYAPKSKIPRLPKKNNPAKDATCHQYGEVGHWRRNCPLYLAELINLKKLSQGASTSGNGHRASLEAIGTFHLCLPSGLVVILNNCHYAPSSTRGIILVSLFKNNGFVNCFIDNGISISKDGLLYFHAIPHDGIYEIDLHRGNSNDSPIYAVSNKRAK</sequence>
<accession>A0ABQ5BWG5</accession>
<reference evidence="1" key="1">
    <citation type="journal article" date="2022" name="Int. J. Mol. Sci.">
        <title>Draft Genome of Tanacetum Coccineum: Genomic Comparison of Closely Related Tanacetum-Family Plants.</title>
        <authorList>
            <person name="Yamashiro T."/>
            <person name="Shiraishi A."/>
            <person name="Nakayama K."/>
            <person name="Satake H."/>
        </authorList>
    </citation>
    <scope>NUCLEOTIDE SEQUENCE</scope>
</reference>
<reference evidence="1" key="2">
    <citation type="submission" date="2022-01" db="EMBL/GenBank/DDBJ databases">
        <authorList>
            <person name="Yamashiro T."/>
            <person name="Shiraishi A."/>
            <person name="Satake H."/>
            <person name="Nakayama K."/>
        </authorList>
    </citation>
    <scope>NUCLEOTIDE SEQUENCE</scope>
</reference>
<dbReference type="InterPro" id="IPR036875">
    <property type="entry name" value="Znf_CCHC_sf"/>
</dbReference>
<proteinExistence type="predicted"/>
<dbReference type="Proteomes" id="UP001151760">
    <property type="component" value="Unassembled WGS sequence"/>
</dbReference>
<name>A0ABQ5BWG5_9ASTR</name>
<gene>
    <name evidence="1" type="ORF">Tco_0876873</name>
</gene>